<comment type="caution">
    <text evidence="8">The sequence shown here is derived from an EMBL/GenBank/DDBJ whole genome shotgun (WGS) entry which is preliminary data.</text>
</comment>
<evidence type="ECO:0000256" key="3">
    <source>
        <dbReference type="ARBA" id="ARBA00022723"/>
    </source>
</evidence>
<keyword evidence="6 7" id="KW-0503">Monooxygenase</keyword>
<dbReference type="Gene3D" id="1.10.630.10">
    <property type="entry name" value="Cytochrome P450"/>
    <property type="match status" value="1"/>
</dbReference>
<protein>
    <submittedName>
        <fullName evidence="8">Cytochrome p450 family protein</fullName>
    </submittedName>
</protein>
<keyword evidence="7" id="KW-0349">Heme</keyword>
<dbReference type="InterPro" id="IPR017972">
    <property type="entry name" value="Cyt_P450_CS"/>
</dbReference>
<accession>A0ABR4PGH0</accession>
<dbReference type="PROSITE" id="PS00086">
    <property type="entry name" value="CYTOCHROME_P450"/>
    <property type="match status" value="1"/>
</dbReference>
<reference evidence="8 9" key="1">
    <citation type="submission" date="2024-06" db="EMBL/GenBank/DDBJ databases">
        <title>Complete genome of Phlyctema vagabunda strain 19-DSS-EL-015.</title>
        <authorList>
            <person name="Fiorenzani C."/>
        </authorList>
    </citation>
    <scope>NUCLEOTIDE SEQUENCE [LARGE SCALE GENOMIC DNA]</scope>
    <source>
        <strain evidence="8 9">19-DSS-EL-015</strain>
    </source>
</reference>
<dbReference type="SUPFAM" id="SSF48264">
    <property type="entry name" value="Cytochrome P450"/>
    <property type="match status" value="1"/>
</dbReference>
<sequence>MNSLLPFTFSNSYQGPIVRITPFEVHVEDSAYWDELYSRSARYDKYDWMKGRFGADTMTFTTASSDLHAIRRAPLNPMFSKRSIAKFEPVIQKKVELMCNGILKAKGSDQVLVLSNAFNAYAGDVITEYCFGFCYNHLESPGFKDNFHAAFMAVSAFGHLALQFPIMHPIMNAFPDWMTMKMTPDLYMILVLQKDLRVKISKIINGEVSEKAEHPTIFHELLASNLPAQEKSLNRLGDEAQLFIGAGLETTAWALTTISYHLIDNPRILARLRAELEEAIPDPTAELDSLSLEQLPYLSACIQEGIRLSYGVSSRNPRVSPDKPTKYKDWTIPAGTPVSMTIIDVHHDEEIYPNSRLYIPERWLDNPKTNDGLSLSRYYVAFGKGARSCLGVNLATAELYLSLATIFRRFTFELYDTDFSDIELKHDFFLPSPKLDSKGLRVKVMSVAS</sequence>
<keyword evidence="4 7" id="KW-0560">Oxidoreductase</keyword>
<gene>
    <name evidence="8" type="ORF">PVAG01_06531</name>
</gene>
<evidence type="ECO:0000313" key="8">
    <source>
        <dbReference type="EMBL" id="KAL3422375.1"/>
    </source>
</evidence>
<dbReference type="CDD" id="cd11062">
    <property type="entry name" value="CYP58-like"/>
    <property type="match status" value="1"/>
</dbReference>
<name>A0ABR4PGH0_9HELO</name>
<dbReference type="Pfam" id="PF00067">
    <property type="entry name" value="p450"/>
    <property type="match status" value="1"/>
</dbReference>
<evidence type="ECO:0000256" key="6">
    <source>
        <dbReference type="ARBA" id="ARBA00023033"/>
    </source>
</evidence>
<comment type="cofactor">
    <cofactor evidence="1">
        <name>heme</name>
        <dbReference type="ChEBI" id="CHEBI:30413"/>
    </cofactor>
</comment>
<evidence type="ECO:0000256" key="4">
    <source>
        <dbReference type="ARBA" id="ARBA00023002"/>
    </source>
</evidence>
<proteinExistence type="inferred from homology"/>
<evidence type="ECO:0000256" key="1">
    <source>
        <dbReference type="ARBA" id="ARBA00001971"/>
    </source>
</evidence>
<dbReference type="EMBL" id="JBFCZG010000005">
    <property type="protein sequence ID" value="KAL3422375.1"/>
    <property type="molecule type" value="Genomic_DNA"/>
</dbReference>
<dbReference type="InterPro" id="IPR002401">
    <property type="entry name" value="Cyt_P450_E_grp-I"/>
</dbReference>
<dbReference type="PANTHER" id="PTHR24305">
    <property type="entry name" value="CYTOCHROME P450"/>
    <property type="match status" value="1"/>
</dbReference>
<evidence type="ECO:0000256" key="7">
    <source>
        <dbReference type="RuleBase" id="RU000461"/>
    </source>
</evidence>
<dbReference type="PRINTS" id="PR00463">
    <property type="entry name" value="EP450I"/>
</dbReference>
<organism evidence="8 9">
    <name type="scientific">Phlyctema vagabunda</name>
    <dbReference type="NCBI Taxonomy" id="108571"/>
    <lineage>
        <taxon>Eukaryota</taxon>
        <taxon>Fungi</taxon>
        <taxon>Dikarya</taxon>
        <taxon>Ascomycota</taxon>
        <taxon>Pezizomycotina</taxon>
        <taxon>Leotiomycetes</taxon>
        <taxon>Helotiales</taxon>
        <taxon>Dermateaceae</taxon>
        <taxon>Phlyctema</taxon>
    </lineage>
</organism>
<dbReference type="PRINTS" id="PR00385">
    <property type="entry name" value="P450"/>
</dbReference>
<keyword evidence="9" id="KW-1185">Reference proteome</keyword>
<keyword evidence="3 7" id="KW-0479">Metal-binding</keyword>
<evidence type="ECO:0000256" key="2">
    <source>
        <dbReference type="ARBA" id="ARBA00010617"/>
    </source>
</evidence>
<evidence type="ECO:0000256" key="5">
    <source>
        <dbReference type="ARBA" id="ARBA00023004"/>
    </source>
</evidence>
<dbReference type="PANTHER" id="PTHR24305:SF157">
    <property type="entry name" value="N-ACETYLTRYPTOPHAN 6-HYDROXYLASE IVOC-RELATED"/>
    <property type="match status" value="1"/>
</dbReference>
<dbReference type="Proteomes" id="UP001629113">
    <property type="component" value="Unassembled WGS sequence"/>
</dbReference>
<dbReference type="InterPro" id="IPR036396">
    <property type="entry name" value="Cyt_P450_sf"/>
</dbReference>
<evidence type="ECO:0000313" key="9">
    <source>
        <dbReference type="Proteomes" id="UP001629113"/>
    </source>
</evidence>
<comment type="similarity">
    <text evidence="2 7">Belongs to the cytochrome P450 family.</text>
</comment>
<dbReference type="InterPro" id="IPR001128">
    <property type="entry name" value="Cyt_P450"/>
</dbReference>
<dbReference type="InterPro" id="IPR050121">
    <property type="entry name" value="Cytochrome_P450_monoxygenase"/>
</dbReference>
<keyword evidence="5 7" id="KW-0408">Iron</keyword>